<dbReference type="PANTHER" id="PTHR12869">
    <property type="entry name" value="SMALL SEVEN TRANSMEMBRANE DOMAIN-CONTAINING PROTEIN"/>
    <property type="match status" value="1"/>
</dbReference>
<keyword evidence="3" id="KW-1003">Cell membrane</keyword>
<evidence type="ECO:0000256" key="10">
    <source>
        <dbReference type="ARBA" id="ARBA00034899"/>
    </source>
</evidence>
<evidence type="ECO:0000256" key="3">
    <source>
        <dbReference type="ARBA" id="ARBA00022475"/>
    </source>
</evidence>
<sequence length="631" mass="68849">MLLLATFFPDSDSGQLNGEYDIFLEILKATVDFADLLGLYFALNSVPGKGHAKILTSAIGWASAEVVVTRSVLLWVGARGSEFDWRYVRSCAESNVALLQHAATAALVWLWTRKADRNVTEWDLLIRFYESRKPEQCKNYDLKHPPLLGQAHSHVKQDVNFNLNCTNACFSTSVDLIFKACYTIKSMLLRGSRSSEGHDSFHYVTNNFTNIKTLRNSTPAVKFVNYNDYVSAIWFLGPVPAVNFTMDVCKLNSTLPEEPCEDVTQNCTAQLHEIRCRLRVERGAYSMRLSHQAPWGYGRVAEHGALAEFEHYGLGPLGPEGAEGGWGARWAAAAAAAALALLSAALALAFRARLAARLRRSVLAAWLRACVHLSLRQQLDLTTPGDRISSVFRSEEASAAKAGAEAEAEAGAEEGAAVLLLYARDCAAMEEVARLVGELASLAAPGRVLDLFSGAVQARAAAAPAAWLRALLRRPATRVLLLQTPKAACLYGAALSKHGDRLRLERPLLGGRVVARSPHAGDALLQLALRLMAESAAAPDATDELPYRKYFVAEISGLEAELVPLVTPLRRYALPEAAAALLRDLAPADALAGDQLRRLEPLLQPLGDAVDRLLRYVADHPDYLSEELLFL</sequence>
<protein>
    <recommendedName>
        <fullName evidence="9">BOS complex subunit TMEM147</fullName>
    </recommendedName>
    <alternativeName>
        <fullName evidence="10">Transmembrane protein 147</fullName>
    </alternativeName>
</protein>
<evidence type="ECO:0000256" key="2">
    <source>
        <dbReference type="ARBA" id="ARBA00004651"/>
    </source>
</evidence>
<evidence type="ECO:0000256" key="6">
    <source>
        <dbReference type="ARBA" id="ARBA00022989"/>
    </source>
</evidence>
<organism evidence="12 13">
    <name type="scientific">Iphiclides podalirius</name>
    <name type="common">scarce swallowtail</name>
    <dbReference type="NCBI Taxonomy" id="110791"/>
    <lineage>
        <taxon>Eukaryota</taxon>
        <taxon>Metazoa</taxon>
        <taxon>Ecdysozoa</taxon>
        <taxon>Arthropoda</taxon>
        <taxon>Hexapoda</taxon>
        <taxon>Insecta</taxon>
        <taxon>Pterygota</taxon>
        <taxon>Neoptera</taxon>
        <taxon>Endopterygota</taxon>
        <taxon>Lepidoptera</taxon>
        <taxon>Glossata</taxon>
        <taxon>Ditrysia</taxon>
        <taxon>Papilionoidea</taxon>
        <taxon>Papilionidae</taxon>
        <taxon>Papilioninae</taxon>
        <taxon>Iphiclides</taxon>
    </lineage>
</organism>
<name>A0ABN8J6L8_9NEOP</name>
<dbReference type="InterPro" id="IPR019164">
    <property type="entry name" value="TMEM147"/>
</dbReference>
<evidence type="ECO:0000256" key="5">
    <source>
        <dbReference type="ARBA" id="ARBA00022824"/>
    </source>
</evidence>
<comment type="subcellular location">
    <subcellularLocation>
        <location evidence="2">Cell membrane</location>
        <topology evidence="2">Multi-pass membrane protein</topology>
    </subcellularLocation>
    <subcellularLocation>
        <location evidence="1">Endoplasmic reticulum membrane</location>
        <topology evidence="1">Multi-pass membrane protein</topology>
    </subcellularLocation>
</comment>
<dbReference type="Pfam" id="PF09767">
    <property type="entry name" value="DUF2053"/>
    <property type="match status" value="1"/>
</dbReference>
<dbReference type="PANTHER" id="PTHR12869:SF0">
    <property type="entry name" value="BOS COMPLEX SUBUNIT TMEM147"/>
    <property type="match status" value="1"/>
</dbReference>
<evidence type="ECO:0000256" key="1">
    <source>
        <dbReference type="ARBA" id="ARBA00004477"/>
    </source>
</evidence>
<evidence type="ECO:0000256" key="9">
    <source>
        <dbReference type="ARBA" id="ARBA00034846"/>
    </source>
</evidence>
<feature type="transmembrane region" description="Helical" evidence="11">
    <location>
        <begin position="330"/>
        <end position="350"/>
    </location>
</feature>
<gene>
    <name evidence="12" type="ORF">IPOD504_LOCUS17619</name>
</gene>
<accession>A0ABN8J6L8</accession>
<comment type="similarity">
    <text evidence="8">Belongs to the TMEM147 family.</text>
</comment>
<feature type="non-terminal residue" evidence="12">
    <location>
        <position position="1"/>
    </location>
</feature>
<dbReference type="Proteomes" id="UP000837857">
    <property type="component" value="Chromosome 9"/>
</dbReference>
<evidence type="ECO:0000256" key="7">
    <source>
        <dbReference type="ARBA" id="ARBA00023136"/>
    </source>
</evidence>
<dbReference type="EMBL" id="OW152821">
    <property type="protein sequence ID" value="CAH2077252.1"/>
    <property type="molecule type" value="Genomic_DNA"/>
</dbReference>
<evidence type="ECO:0000313" key="13">
    <source>
        <dbReference type="Proteomes" id="UP000837857"/>
    </source>
</evidence>
<keyword evidence="13" id="KW-1185">Reference proteome</keyword>
<keyword evidence="6 11" id="KW-1133">Transmembrane helix</keyword>
<evidence type="ECO:0000313" key="12">
    <source>
        <dbReference type="EMBL" id="CAH2077252.1"/>
    </source>
</evidence>
<evidence type="ECO:0000256" key="11">
    <source>
        <dbReference type="SAM" id="Phobius"/>
    </source>
</evidence>
<keyword evidence="4 11" id="KW-0812">Transmembrane</keyword>
<keyword evidence="7 11" id="KW-0472">Membrane</keyword>
<reference evidence="12" key="1">
    <citation type="submission" date="2022-03" db="EMBL/GenBank/DDBJ databases">
        <authorList>
            <person name="Martin H S."/>
        </authorList>
    </citation>
    <scope>NUCLEOTIDE SEQUENCE</scope>
</reference>
<keyword evidence="5" id="KW-0256">Endoplasmic reticulum</keyword>
<evidence type="ECO:0000256" key="4">
    <source>
        <dbReference type="ARBA" id="ARBA00022692"/>
    </source>
</evidence>
<dbReference type="Gene3D" id="3.40.50.11530">
    <property type="match status" value="1"/>
</dbReference>
<evidence type="ECO:0000256" key="8">
    <source>
        <dbReference type="ARBA" id="ARBA00034739"/>
    </source>
</evidence>
<proteinExistence type="inferred from homology"/>